<dbReference type="InterPro" id="IPR014962">
    <property type="entry name" value="YolD"/>
</dbReference>
<evidence type="ECO:0000313" key="1">
    <source>
        <dbReference type="EMBL" id="TCT25507.1"/>
    </source>
</evidence>
<dbReference type="Pfam" id="PF08863">
    <property type="entry name" value="YolD"/>
    <property type="match status" value="1"/>
</dbReference>
<comment type="caution">
    <text evidence="1">The sequence shown here is derived from an EMBL/GenBank/DDBJ whole genome shotgun (WGS) entry which is preliminary data.</text>
</comment>
<sequence>MLKDRGTIKWTSLMLPEHVKELKQMWQDETKKPRPILDQQELEEFNERLLEAFEHGKRIEVTRYQNGRENSLSGKIEKIDAVCQIIVLKTYEQVHSIPFRDITNLEITGD</sequence>
<proteinExistence type="predicted"/>
<organism evidence="1 2">
    <name type="scientific">Melghiribacillus thermohalophilus</name>
    <dbReference type="NCBI Taxonomy" id="1324956"/>
    <lineage>
        <taxon>Bacteria</taxon>
        <taxon>Bacillati</taxon>
        <taxon>Bacillota</taxon>
        <taxon>Bacilli</taxon>
        <taxon>Bacillales</taxon>
        <taxon>Bacillaceae</taxon>
        <taxon>Melghiribacillus</taxon>
    </lineage>
</organism>
<keyword evidence="2" id="KW-1185">Reference proteome</keyword>
<dbReference type="Proteomes" id="UP000294650">
    <property type="component" value="Unassembled WGS sequence"/>
</dbReference>
<accession>A0A4R3N9S1</accession>
<dbReference type="PANTHER" id="PTHR40051">
    <property type="entry name" value="IG HYPOTHETICAL 15966"/>
    <property type="match status" value="1"/>
</dbReference>
<gene>
    <name evidence="1" type="ORF">EDD68_10360</name>
</gene>
<dbReference type="PANTHER" id="PTHR40051:SF1">
    <property type="entry name" value="YOLD-LIKE FAMILY PROTEIN"/>
    <property type="match status" value="1"/>
</dbReference>
<name>A0A4R3N9S1_9BACI</name>
<protein>
    <submittedName>
        <fullName evidence="1">YolD-like protein</fullName>
    </submittedName>
</protein>
<dbReference type="AlphaFoldDB" id="A0A4R3N9S1"/>
<dbReference type="EMBL" id="SMAN01000003">
    <property type="protein sequence ID" value="TCT25507.1"/>
    <property type="molecule type" value="Genomic_DNA"/>
</dbReference>
<dbReference type="RefSeq" id="WP_165902054.1">
    <property type="nucleotide sequence ID" value="NZ_SMAN01000003.1"/>
</dbReference>
<reference evidence="1 2" key="1">
    <citation type="submission" date="2019-03" db="EMBL/GenBank/DDBJ databases">
        <title>Genomic Encyclopedia of Type Strains, Phase IV (KMG-IV): sequencing the most valuable type-strain genomes for metagenomic binning, comparative biology and taxonomic classification.</title>
        <authorList>
            <person name="Goeker M."/>
        </authorList>
    </citation>
    <scope>NUCLEOTIDE SEQUENCE [LARGE SCALE GENOMIC DNA]</scope>
    <source>
        <strain evidence="1 2">DSM 25894</strain>
    </source>
</reference>
<evidence type="ECO:0000313" key="2">
    <source>
        <dbReference type="Proteomes" id="UP000294650"/>
    </source>
</evidence>